<evidence type="ECO:0000313" key="3">
    <source>
        <dbReference type="EMBL" id="RPD40466.1"/>
    </source>
</evidence>
<sequence>MRNVVQFVREALINNFRELDQWFKEDNVLLHFKPGRDQWNIREVLEHISLTNYFLLLTINKSTRRALDRKLEGLIIMPPHDYEDKFRQIEIVSSKSFGWVNPEHLEPSGKRSLEEVRTLLKQQFAQCMYNLSLLKNGEGRLVKTEMTVNNLGKLDIYQYIFFLTRHIERHQAQMRELKENFEESAVLI</sequence>
<evidence type="ECO:0000256" key="1">
    <source>
        <dbReference type="SAM" id="Coils"/>
    </source>
</evidence>
<dbReference type="InterPro" id="IPR024775">
    <property type="entry name" value="DinB-like"/>
</dbReference>
<keyword evidence="1" id="KW-0175">Coiled coil</keyword>
<dbReference type="Pfam" id="PF12867">
    <property type="entry name" value="DinB_2"/>
    <property type="match status" value="1"/>
</dbReference>
<dbReference type="Gene3D" id="1.20.120.450">
    <property type="entry name" value="dinb family like domain"/>
    <property type="match status" value="1"/>
</dbReference>
<keyword evidence="4" id="KW-1185">Reference proteome</keyword>
<dbReference type="Proteomes" id="UP000279089">
    <property type="component" value="Unassembled WGS sequence"/>
</dbReference>
<comment type="caution">
    <text evidence="3">The sequence shown here is derived from an EMBL/GenBank/DDBJ whole genome shotgun (WGS) entry which is preliminary data.</text>
</comment>
<dbReference type="InterPro" id="IPR034660">
    <property type="entry name" value="DinB/YfiT-like"/>
</dbReference>
<proteinExistence type="predicted"/>
<protein>
    <submittedName>
        <fullName evidence="3">DinB family protein</fullName>
    </submittedName>
</protein>
<dbReference type="EMBL" id="RMBX01000007">
    <property type="protein sequence ID" value="RPD40466.1"/>
    <property type="molecule type" value="Genomic_DNA"/>
</dbReference>
<accession>A0A3N4MEQ7</accession>
<dbReference type="SUPFAM" id="SSF109854">
    <property type="entry name" value="DinB/YfiT-like putative metalloenzymes"/>
    <property type="match status" value="1"/>
</dbReference>
<feature type="domain" description="DinB-like" evidence="2">
    <location>
        <begin position="30"/>
        <end position="174"/>
    </location>
</feature>
<organism evidence="3 4">
    <name type="scientific">Chitinophaga barathri</name>
    <dbReference type="NCBI Taxonomy" id="1647451"/>
    <lineage>
        <taxon>Bacteria</taxon>
        <taxon>Pseudomonadati</taxon>
        <taxon>Bacteroidota</taxon>
        <taxon>Chitinophagia</taxon>
        <taxon>Chitinophagales</taxon>
        <taxon>Chitinophagaceae</taxon>
        <taxon>Chitinophaga</taxon>
    </lineage>
</organism>
<evidence type="ECO:0000259" key="2">
    <source>
        <dbReference type="Pfam" id="PF12867"/>
    </source>
</evidence>
<dbReference type="OrthoDB" id="679284at2"/>
<dbReference type="RefSeq" id="WP_120517216.1">
    <property type="nucleotide sequence ID" value="NZ_QXZY01000008.1"/>
</dbReference>
<dbReference type="AlphaFoldDB" id="A0A3N4MEQ7"/>
<gene>
    <name evidence="3" type="ORF">EG028_14265</name>
</gene>
<name>A0A3N4MEQ7_9BACT</name>
<reference evidence="4" key="1">
    <citation type="submission" date="2018-11" db="EMBL/GenBank/DDBJ databases">
        <title>Chitinophaga lutea sp.nov., isolate from arsenic contaminated soil.</title>
        <authorList>
            <person name="Zong Y."/>
        </authorList>
    </citation>
    <scope>NUCLEOTIDE SEQUENCE [LARGE SCALE GENOMIC DNA]</scope>
    <source>
        <strain evidence="4">YLT18</strain>
    </source>
</reference>
<feature type="coiled-coil region" evidence="1">
    <location>
        <begin position="160"/>
        <end position="187"/>
    </location>
</feature>
<evidence type="ECO:0000313" key="4">
    <source>
        <dbReference type="Proteomes" id="UP000279089"/>
    </source>
</evidence>